<evidence type="ECO:0000313" key="3">
    <source>
        <dbReference type="Proteomes" id="UP000257109"/>
    </source>
</evidence>
<dbReference type="EMBL" id="QJKJ01006983">
    <property type="protein sequence ID" value="RDX84663.1"/>
    <property type="molecule type" value="Genomic_DNA"/>
</dbReference>
<name>A0A371G2T8_MUCPR</name>
<gene>
    <name evidence="2" type="ORF">CR513_34253</name>
</gene>
<reference evidence="2" key="1">
    <citation type="submission" date="2018-05" db="EMBL/GenBank/DDBJ databases">
        <title>Draft genome of Mucuna pruriens seed.</title>
        <authorList>
            <person name="Nnadi N.E."/>
            <person name="Vos R."/>
            <person name="Hasami M.H."/>
            <person name="Devisetty U.K."/>
            <person name="Aguiy J.C."/>
        </authorList>
    </citation>
    <scope>NUCLEOTIDE SEQUENCE [LARGE SCALE GENOMIC DNA]</scope>
    <source>
        <strain evidence="2">JCA_2017</strain>
    </source>
</reference>
<organism evidence="2 3">
    <name type="scientific">Mucuna pruriens</name>
    <name type="common">Velvet bean</name>
    <name type="synonym">Dolichos pruriens</name>
    <dbReference type="NCBI Taxonomy" id="157652"/>
    <lineage>
        <taxon>Eukaryota</taxon>
        <taxon>Viridiplantae</taxon>
        <taxon>Streptophyta</taxon>
        <taxon>Embryophyta</taxon>
        <taxon>Tracheophyta</taxon>
        <taxon>Spermatophyta</taxon>
        <taxon>Magnoliopsida</taxon>
        <taxon>eudicotyledons</taxon>
        <taxon>Gunneridae</taxon>
        <taxon>Pentapetalae</taxon>
        <taxon>rosids</taxon>
        <taxon>fabids</taxon>
        <taxon>Fabales</taxon>
        <taxon>Fabaceae</taxon>
        <taxon>Papilionoideae</taxon>
        <taxon>50 kb inversion clade</taxon>
        <taxon>NPAAA clade</taxon>
        <taxon>indigoferoid/millettioid clade</taxon>
        <taxon>Phaseoleae</taxon>
        <taxon>Mucuna</taxon>
    </lineage>
</organism>
<feature type="non-terminal residue" evidence="2">
    <location>
        <position position="1"/>
    </location>
</feature>
<feature type="compositionally biased region" description="Basic and acidic residues" evidence="1">
    <location>
        <begin position="92"/>
        <end position="105"/>
    </location>
</feature>
<evidence type="ECO:0000313" key="2">
    <source>
        <dbReference type="EMBL" id="RDX84663.1"/>
    </source>
</evidence>
<comment type="caution">
    <text evidence="2">The sequence shown here is derived from an EMBL/GenBank/DDBJ whole genome shotgun (WGS) entry which is preliminary data.</text>
</comment>
<protein>
    <submittedName>
        <fullName evidence="2">Uncharacterized protein</fullName>
    </submittedName>
</protein>
<accession>A0A371G2T8</accession>
<dbReference type="Proteomes" id="UP000257109">
    <property type="component" value="Unassembled WGS sequence"/>
</dbReference>
<sequence length="122" mass="13972">MPFLEGTHCLPSVATKIAMEKTKKENCKIEELPPMFIKENTGKPWMEKDSLRNQARQEWSPAPTYLSGVMEKSKSRSSYGLVDMKCPQRTPEPIKDLIVQKEHPKGCNVQRTQEPPKEPLHP</sequence>
<dbReference type="AlphaFoldDB" id="A0A371G2T8"/>
<feature type="region of interest" description="Disordered" evidence="1">
    <location>
        <begin position="75"/>
        <end position="122"/>
    </location>
</feature>
<evidence type="ECO:0000256" key="1">
    <source>
        <dbReference type="SAM" id="MobiDB-lite"/>
    </source>
</evidence>
<keyword evidence="3" id="KW-1185">Reference proteome</keyword>
<proteinExistence type="predicted"/>